<keyword evidence="2" id="KW-1185">Reference proteome</keyword>
<dbReference type="InterPro" id="IPR006597">
    <property type="entry name" value="Sel1-like"/>
</dbReference>
<organism evidence="1 2">
    <name type="scientific">Jilunia laotingensis</name>
    <dbReference type="NCBI Taxonomy" id="2763675"/>
    <lineage>
        <taxon>Bacteria</taxon>
        <taxon>Pseudomonadati</taxon>
        <taxon>Bacteroidota</taxon>
        <taxon>Bacteroidia</taxon>
        <taxon>Bacteroidales</taxon>
        <taxon>Bacteroidaceae</taxon>
        <taxon>Jilunia</taxon>
    </lineage>
</organism>
<dbReference type="InterPro" id="IPR011990">
    <property type="entry name" value="TPR-like_helical_dom_sf"/>
</dbReference>
<dbReference type="PANTHER" id="PTHR11102">
    <property type="entry name" value="SEL-1-LIKE PROTEIN"/>
    <property type="match status" value="1"/>
</dbReference>
<dbReference type="EMBL" id="JACRTF010000001">
    <property type="protein sequence ID" value="MBC8592023.1"/>
    <property type="molecule type" value="Genomic_DNA"/>
</dbReference>
<proteinExistence type="predicted"/>
<dbReference type="Proteomes" id="UP000651085">
    <property type="component" value="Unassembled WGS sequence"/>
</dbReference>
<dbReference type="SUPFAM" id="SSF81901">
    <property type="entry name" value="HCP-like"/>
    <property type="match status" value="4"/>
</dbReference>
<dbReference type="SMART" id="SM00671">
    <property type="entry name" value="SEL1"/>
    <property type="match status" value="16"/>
</dbReference>
<comment type="caution">
    <text evidence="1">The sequence shown here is derived from an EMBL/GenBank/DDBJ whole genome shotgun (WGS) entry which is preliminary data.</text>
</comment>
<dbReference type="AlphaFoldDB" id="A0A926EY23"/>
<reference evidence="1" key="1">
    <citation type="submission" date="2020-08" db="EMBL/GenBank/DDBJ databases">
        <title>Genome public.</title>
        <authorList>
            <person name="Liu C."/>
            <person name="Sun Q."/>
        </authorList>
    </citation>
    <scope>NUCLEOTIDE SEQUENCE</scope>
    <source>
        <strain evidence="1">N12</strain>
    </source>
</reference>
<dbReference type="Gene3D" id="1.25.40.10">
    <property type="entry name" value="Tetratricopeptide repeat domain"/>
    <property type="match status" value="5"/>
</dbReference>
<evidence type="ECO:0000313" key="2">
    <source>
        <dbReference type="Proteomes" id="UP000651085"/>
    </source>
</evidence>
<name>A0A926EY23_9BACT</name>
<accession>A0A926EY23</accession>
<sequence length="828" mass="95680">METVKDLYEKLLKLVKASGKPAEEWFKQYNHDILMIPEKWWESLAVCEYALDNLADKRKTAEFFRLIFSAYDCNVEVDLNEEDYAFWWEKVQETCDRVAEFDGVGWSQKGSQYAEARYGVRNINLLLPYYEKAAEMGDTEAQATVAYWHYIGYLCKEDHEEAERLFEQITSPEGLLWKKFYRACMESISGNPDKAMTLRQELLQELPEGAKMRANIYAAIGDDLNYDNTKITEQATWYEKALQVVPNFYVQKHLAILYFRYPELGKKPEDALRLWEGAWHAGVWSAANFLGYNYQDDPWTNYPKAIEWLEKGMLYCESYSAYELALIYLYNENYQNIERGLYCLQRCVEDGYAQGIVSLAMVYFNGELVEKNVERSHELLLKASELGSGEAAYRIGWMYENSIFTEAPDYQKAFEYFEKAAEREDTSGLCRAALYLANGYAGVTDPVKSKEYYEKAAEQNAPYALVELGFLQENEQSYQQAFELFKKAAVQEYPYGMFRVGYYLSEGILGDAQPEEGAKWYTKAAEAGDSDAMFFLGKCYKVGYGIEENPDKALEWFQKGAEENEPRCITELGLAYENGIGVEENPHKAVEFMKRAADMNYSYAQFKMGDYYFYGYGPCMEDNKQAVEWYEKAEANNNPLAMLRLGDYYLYDYDKLNESEKAIDYYQKAAKQEYYNEGIGICYEMGIGVEENETEAFRYYTLAADGGNTMGMYRTALCYYNGVGVKQNLQEAFRWFNDAAGRENIHSYYYMGKMLMYGEGCTPDPEIAVQWLKKAADLNSDKAQFELGNAYLTGTGVDENDDMAMEWFEKAAENGNEKALKITGRRKR</sequence>
<dbReference type="PANTHER" id="PTHR11102:SF160">
    <property type="entry name" value="ERAD-ASSOCIATED E3 UBIQUITIN-PROTEIN LIGASE COMPONENT HRD3"/>
    <property type="match status" value="1"/>
</dbReference>
<dbReference type="InterPro" id="IPR050767">
    <property type="entry name" value="Sel1_AlgK"/>
</dbReference>
<dbReference type="RefSeq" id="WP_262433239.1">
    <property type="nucleotide sequence ID" value="NZ_JACRTF010000001.1"/>
</dbReference>
<evidence type="ECO:0000313" key="1">
    <source>
        <dbReference type="EMBL" id="MBC8592023.1"/>
    </source>
</evidence>
<gene>
    <name evidence="1" type="ORF">H8744_01950</name>
</gene>
<protein>
    <submittedName>
        <fullName evidence="1">SEL1-like repeat protein</fullName>
    </submittedName>
</protein>
<dbReference type="Pfam" id="PF08238">
    <property type="entry name" value="Sel1"/>
    <property type="match status" value="16"/>
</dbReference>